<dbReference type="Proteomes" id="UP001280121">
    <property type="component" value="Unassembled WGS sequence"/>
</dbReference>
<accession>A0AAD9WZD1</accession>
<feature type="region of interest" description="Disordered" evidence="1">
    <location>
        <begin position="1"/>
        <end position="26"/>
    </location>
</feature>
<evidence type="ECO:0000313" key="2">
    <source>
        <dbReference type="EMBL" id="KAK2648017.1"/>
    </source>
</evidence>
<gene>
    <name evidence="2" type="ORF">Ddye_015506</name>
</gene>
<comment type="caution">
    <text evidence="2">The sequence shown here is derived from an EMBL/GenBank/DDBJ whole genome shotgun (WGS) entry which is preliminary data.</text>
</comment>
<organism evidence="2 3">
    <name type="scientific">Dipteronia dyeriana</name>
    <dbReference type="NCBI Taxonomy" id="168575"/>
    <lineage>
        <taxon>Eukaryota</taxon>
        <taxon>Viridiplantae</taxon>
        <taxon>Streptophyta</taxon>
        <taxon>Embryophyta</taxon>
        <taxon>Tracheophyta</taxon>
        <taxon>Spermatophyta</taxon>
        <taxon>Magnoliopsida</taxon>
        <taxon>eudicotyledons</taxon>
        <taxon>Gunneridae</taxon>
        <taxon>Pentapetalae</taxon>
        <taxon>rosids</taxon>
        <taxon>malvids</taxon>
        <taxon>Sapindales</taxon>
        <taxon>Sapindaceae</taxon>
        <taxon>Hippocastanoideae</taxon>
        <taxon>Acereae</taxon>
        <taxon>Dipteronia</taxon>
    </lineage>
</organism>
<name>A0AAD9WZD1_9ROSI</name>
<evidence type="ECO:0000256" key="1">
    <source>
        <dbReference type="SAM" id="MobiDB-lite"/>
    </source>
</evidence>
<reference evidence="2" key="1">
    <citation type="journal article" date="2023" name="Plant J.">
        <title>Genome sequences and population genomics provide insights into the demographic history, inbreeding, and mutation load of two 'living fossil' tree species of Dipteronia.</title>
        <authorList>
            <person name="Feng Y."/>
            <person name="Comes H.P."/>
            <person name="Chen J."/>
            <person name="Zhu S."/>
            <person name="Lu R."/>
            <person name="Zhang X."/>
            <person name="Li P."/>
            <person name="Qiu J."/>
            <person name="Olsen K.M."/>
            <person name="Qiu Y."/>
        </authorList>
    </citation>
    <scope>NUCLEOTIDE SEQUENCE</scope>
    <source>
        <strain evidence="2">KIB01</strain>
    </source>
</reference>
<dbReference type="AlphaFoldDB" id="A0AAD9WZD1"/>
<proteinExistence type="predicted"/>
<sequence>MSVASERSPPSPSTSVVSKRSPPPANTSKHLVKYGWQLMSPYTDPCRPKRLRTRPESVEHIFDPHGLVDADQLAAYKAFKRNINGELRDVDVLTLVAVRWFVLIQSNFMDLEDMPLMLYMWKRMMPHDSHGKVECVTVPMVGRGPSDDPWSNHEWKPPMARG</sequence>
<dbReference type="EMBL" id="JANJYI010000005">
    <property type="protein sequence ID" value="KAK2648017.1"/>
    <property type="molecule type" value="Genomic_DNA"/>
</dbReference>
<keyword evidence="3" id="KW-1185">Reference proteome</keyword>
<protein>
    <submittedName>
        <fullName evidence="2">Uncharacterized protein</fullName>
    </submittedName>
</protein>
<evidence type="ECO:0000313" key="3">
    <source>
        <dbReference type="Proteomes" id="UP001280121"/>
    </source>
</evidence>